<name>A0A6J5KLN2_9CAUD</name>
<accession>A0A6J5KLN2</accession>
<sequence>MAQASGVFKQVSIKEETTYGVLPAVATGAQLLRRTDASFNLNKDTYESGEIRTDLQTADFRHGVRKVAGSLKGELSPGSYATYLGAILKRDFAAVTAITAASITVGGTAPAYTVTRAAGSFLTDGIKIGQVVRLSAGVFNAANLNKNLFVTGVTALVLSVIVLNGTALVAEGPIAAATVSVPGKTTYIPLSGHTDKSYSIEEWYADIARSEVFSGCKFTKASVQLPPTGMATLDLTVAGKDHGQTPSSTRYFTSPTAATSSGVVAAVNGVLRIGNQTLASVTGLNFDVDASFSGDPVVGANTISTQFAGRVKVTGQFTAYFEDGVLPAAFFSESELGIQVALTTSNDAAAEFLSFSLSRVKLGGADKADGEGGVVRTYPFTALLNSAGGAGTANEASTIAIQDSLA</sequence>
<evidence type="ECO:0000313" key="1">
    <source>
        <dbReference type="EMBL" id="CAB4122661.1"/>
    </source>
</evidence>
<dbReference type="Pfam" id="PF18906">
    <property type="entry name" value="Phage_tube_2"/>
    <property type="match status" value="1"/>
</dbReference>
<reference evidence="1" key="1">
    <citation type="submission" date="2020-04" db="EMBL/GenBank/DDBJ databases">
        <authorList>
            <person name="Chiriac C."/>
            <person name="Salcher M."/>
            <person name="Ghai R."/>
            <person name="Kavagutti S V."/>
        </authorList>
    </citation>
    <scope>NUCLEOTIDE SEQUENCE</scope>
</reference>
<organism evidence="1">
    <name type="scientific">uncultured Caudovirales phage</name>
    <dbReference type="NCBI Taxonomy" id="2100421"/>
    <lineage>
        <taxon>Viruses</taxon>
        <taxon>Duplodnaviria</taxon>
        <taxon>Heunggongvirae</taxon>
        <taxon>Uroviricota</taxon>
        <taxon>Caudoviricetes</taxon>
        <taxon>Peduoviridae</taxon>
        <taxon>Maltschvirus</taxon>
        <taxon>Maltschvirus maltsch</taxon>
    </lineage>
</organism>
<dbReference type="InterPro" id="IPR044000">
    <property type="entry name" value="Phage_tube_2"/>
</dbReference>
<gene>
    <name evidence="1" type="ORF">UFOVP31_53</name>
</gene>
<dbReference type="EMBL" id="LR796161">
    <property type="protein sequence ID" value="CAB4122661.1"/>
    <property type="molecule type" value="Genomic_DNA"/>
</dbReference>
<protein>
    <recommendedName>
        <fullName evidence="2">Major tail protein</fullName>
    </recommendedName>
</protein>
<proteinExistence type="predicted"/>
<evidence type="ECO:0008006" key="2">
    <source>
        <dbReference type="Google" id="ProtNLM"/>
    </source>
</evidence>